<dbReference type="EMBL" id="JBHRXX010000001">
    <property type="protein sequence ID" value="MFC3682555.1"/>
    <property type="molecule type" value="Genomic_DNA"/>
</dbReference>
<comment type="caution">
    <text evidence="3">The sequence shown here is derived from an EMBL/GenBank/DDBJ whole genome shotgun (WGS) entry which is preliminary data.</text>
</comment>
<name>A0ABV7VZ24_9BURK</name>
<dbReference type="InterPro" id="IPR037238">
    <property type="entry name" value="YbiA-like_sf"/>
</dbReference>
<dbReference type="CDD" id="cd15457">
    <property type="entry name" value="NADAR"/>
    <property type="match status" value="1"/>
</dbReference>
<dbReference type="SUPFAM" id="SSF143990">
    <property type="entry name" value="YbiA-like"/>
    <property type="match status" value="1"/>
</dbReference>
<evidence type="ECO:0000313" key="3">
    <source>
        <dbReference type="EMBL" id="MFC3682555.1"/>
    </source>
</evidence>
<evidence type="ECO:0000256" key="2">
    <source>
        <dbReference type="ARBA" id="ARBA00000751"/>
    </source>
</evidence>
<dbReference type="InterPro" id="IPR012816">
    <property type="entry name" value="NADAR"/>
</dbReference>
<reference evidence="4" key="1">
    <citation type="journal article" date="2019" name="Int. J. Syst. Evol. Microbiol.">
        <title>The Global Catalogue of Microorganisms (GCM) 10K type strain sequencing project: providing services to taxonomists for standard genome sequencing and annotation.</title>
        <authorList>
            <consortium name="The Broad Institute Genomics Platform"/>
            <consortium name="The Broad Institute Genome Sequencing Center for Infectious Disease"/>
            <person name="Wu L."/>
            <person name="Ma J."/>
        </authorList>
    </citation>
    <scope>NUCLEOTIDE SEQUENCE [LARGE SCALE GENOMIC DNA]</scope>
    <source>
        <strain evidence="4">KCTC 42501</strain>
    </source>
</reference>
<protein>
    <recommendedName>
        <fullName evidence="5">Riboflavin biosynthesis intermediates N-glycosidase</fullName>
    </recommendedName>
</protein>
<dbReference type="Gene3D" id="1.10.357.40">
    <property type="entry name" value="YbiA-like"/>
    <property type="match status" value="1"/>
</dbReference>
<gene>
    <name evidence="3" type="ORF">ACFOPI_03055</name>
</gene>
<dbReference type="Proteomes" id="UP001595729">
    <property type="component" value="Unassembled WGS sequence"/>
</dbReference>
<sequence length="50" mass="5980">MTTEPVYFYTKNDPFYELSNFAPFGFEYDGVYWPTVEHFFQAQKFLDPGP</sequence>
<evidence type="ECO:0008006" key="5">
    <source>
        <dbReference type="Google" id="ProtNLM"/>
    </source>
</evidence>
<evidence type="ECO:0000256" key="1">
    <source>
        <dbReference type="ARBA" id="ARBA00000022"/>
    </source>
</evidence>
<comment type="catalytic activity">
    <reaction evidence="2">
        <text>2,5-diamino-6-hydroxy-4-(5-phosphoribosylamino)-pyrimidine + H2O = 2,5,6-triamino-4-hydroxypyrimidine + D-ribose 5-phosphate</text>
        <dbReference type="Rhea" id="RHEA:23436"/>
        <dbReference type="ChEBI" id="CHEBI:15377"/>
        <dbReference type="ChEBI" id="CHEBI:58614"/>
        <dbReference type="ChEBI" id="CHEBI:78346"/>
        <dbReference type="ChEBI" id="CHEBI:137796"/>
    </reaction>
</comment>
<organism evidence="3 4">
    <name type="scientific">Hydrogenophaga luteola</name>
    <dbReference type="NCBI Taxonomy" id="1591122"/>
    <lineage>
        <taxon>Bacteria</taxon>
        <taxon>Pseudomonadati</taxon>
        <taxon>Pseudomonadota</taxon>
        <taxon>Betaproteobacteria</taxon>
        <taxon>Burkholderiales</taxon>
        <taxon>Comamonadaceae</taxon>
        <taxon>Hydrogenophaga</taxon>
    </lineage>
</organism>
<keyword evidence="4" id="KW-1185">Reference proteome</keyword>
<comment type="catalytic activity">
    <reaction evidence="1">
        <text>5-amino-6-(5-phospho-D-ribosylamino)uracil + H2O = 5,6-diaminouracil + D-ribose 5-phosphate</text>
        <dbReference type="Rhea" id="RHEA:55020"/>
        <dbReference type="ChEBI" id="CHEBI:15377"/>
        <dbReference type="ChEBI" id="CHEBI:46252"/>
        <dbReference type="ChEBI" id="CHEBI:58453"/>
        <dbReference type="ChEBI" id="CHEBI:78346"/>
    </reaction>
</comment>
<evidence type="ECO:0000313" key="4">
    <source>
        <dbReference type="Proteomes" id="UP001595729"/>
    </source>
</evidence>
<dbReference type="RefSeq" id="WP_382170603.1">
    <property type="nucleotide sequence ID" value="NZ_JBHRXX010000001.1"/>
</dbReference>
<proteinExistence type="predicted"/>
<accession>A0ABV7VZ24</accession>